<dbReference type="PROSITE" id="PS50261">
    <property type="entry name" value="G_PROTEIN_RECEP_F2_4"/>
    <property type="match status" value="1"/>
</dbReference>
<dbReference type="InterPro" id="IPR036445">
    <property type="entry name" value="GPCR_2_extracell_dom_sf"/>
</dbReference>
<keyword evidence="3" id="KW-1003">Cell membrane</keyword>
<dbReference type="PROSITE" id="PS00649">
    <property type="entry name" value="G_PROTEIN_RECEP_F2_1"/>
    <property type="match status" value="1"/>
</dbReference>
<dbReference type="InterPro" id="IPR017981">
    <property type="entry name" value="GPCR_2-like_7TM"/>
</dbReference>
<keyword evidence="5 11" id="KW-1133">Transmembrane helix</keyword>
<protein>
    <submittedName>
        <fullName evidence="15">Glucagon like peptide 2 receptor</fullName>
    </submittedName>
</protein>
<feature type="signal peptide" evidence="12">
    <location>
        <begin position="1"/>
        <end position="22"/>
    </location>
</feature>
<dbReference type="Pfam" id="PF00002">
    <property type="entry name" value="7tm_2"/>
    <property type="match status" value="1"/>
</dbReference>
<evidence type="ECO:0000256" key="3">
    <source>
        <dbReference type="ARBA" id="ARBA00022475"/>
    </source>
</evidence>
<dbReference type="STRING" id="80966.ENSAPOP00000026276"/>
<dbReference type="InterPro" id="IPR017983">
    <property type="entry name" value="GPCR_2_secretin-like_CS"/>
</dbReference>
<proteinExistence type="inferred from homology"/>
<feature type="transmembrane region" description="Helical" evidence="11">
    <location>
        <begin position="283"/>
        <end position="302"/>
    </location>
</feature>
<dbReference type="Proteomes" id="UP000257200">
    <property type="component" value="Unplaced"/>
</dbReference>
<dbReference type="InterPro" id="IPR000832">
    <property type="entry name" value="GPCR_2_secretin-like"/>
</dbReference>
<evidence type="ECO:0000313" key="16">
    <source>
        <dbReference type="Proteomes" id="UP000257200"/>
    </source>
</evidence>
<feature type="transmembrane region" description="Helical" evidence="11">
    <location>
        <begin position="128"/>
        <end position="150"/>
    </location>
</feature>
<dbReference type="GO" id="GO:0007188">
    <property type="term" value="P:adenylate cyclase-modulating G protein-coupled receptor signaling pathway"/>
    <property type="evidence" value="ECO:0007669"/>
    <property type="project" value="TreeGrafter"/>
</dbReference>
<dbReference type="InParanoid" id="A0A3Q1G6N7"/>
<dbReference type="SMART" id="SM00008">
    <property type="entry name" value="HormR"/>
    <property type="match status" value="1"/>
</dbReference>
<feature type="domain" description="G-protein coupled receptors family 2 profile 1" evidence="13">
    <location>
        <begin position="30"/>
        <end position="106"/>
    </location>
</feature>
<evidence type="ECO:0000256" key="6">
    <source>
        <dbReference type="ARBA" id="ARBA00023040"/>
    </source>
</evidence>
<dbReference type="GO" id="GO:0004967">
    <property type="term" value="F:glucagon receptor activity"/>
    <property type="evidence" value="ECO:0007669"/>
    <property type="project" value="TreeGrafter"/>
</dbReference>
<accession>A0A3Q1G6N7</accession>
<evidence type="ECO:0000256" key="12">
    <source>
        <dbReference type="SAM" id="SignalP"/>
    </source>
</evidence>
<feature type="transmembrane region" description="Helical" evidence="11">
    <location>
        <begin position="356"/>
        <end position="375"/>
    </location>
</feature>
<dbReference type="AlphaFoldDB" id="A0A3Q1G6N7"/>
<keyword evidence="10" id="KW-0807">Transducer</keyword>
<evidence type="ECO:0000256" key="4">
    <source>
        <dbReference type="ARBA" id="ARBA00022692"/>
    </source>
</evidence>
<feature type="chain" id="PRO_5018691475" evidence="12">
    <location>
        <begin position="23"/>
        <end position="480"/>
    </location>
</feature>
<evidence type="ECO:0000256" key="9">
    <source>
        <dbReference type="ARBA" id="ARBA00023180"/>
    </source>
</evidence>
<dbReference type="PRINTS" id="PR00249">
    <property type="entry name" value="GPCRSECRETIN"/>
</dbReference>
<keyword evidence="6" id="KW-0297">G-protein coupled receptor</keyword>
<dbReference type="GO" id="GO:0007166">
    <property type="term" value="P:cell surface receptor signaling pathway"/>
    <property type="evidence" value="ECO:0007669"/>
    <property type="project" value="InterPro"/>
</dbReference>
<evidence type="ECO:0000256" key="11">
    <source>
        <dbReference type="SAM" id="Phobius"/>
    </source>
</evidence>
<dbReference type="PANTHER" id="PTHR45620:SF23">
    <property type="entry name" value="GLUCAGON-LIKE PEPTIDE 2 RECEPTOR"/>
    <property type="match status" value="1"/>
</dbReference>
<dbReference type="GO" id="GO:0017046">
    <property type="term" value="F:peptide hormone binding"/>
    <property type="evidence" value="ECO:0007669"/>
    <property type="project" value="TreeGrafter"/>
</dbReference>
<evidence type="ECO:0000256" key="5">
    <source>
        <dbReference type="ARBA" id="ARBA00022989"/>
    </source>
</evidence>
<feature type="domain" description="G-protein coupled receptors family 2 profile 2" evidence="14">
    <location>
        <begin position="123"/>
        <end position="376"/>
    </location>
</feature>
<dbReference type="GeneTree" id="ENSGT00940000158127"/>
<dbReference type="Gene3D" id="1.20.1070.10">
    <property type="entry name" value="Rhodopsin 7-helix transmembrane proteins"/>
    <property type="match status" value="1"/>
</dbReference>
<feature type="transmembrane region" description="Helical" evidence="11">
    <location>
        <begin position="219"/>
        <end position="238"/>
    </location>
</feature>
<keyword evidence="4 11" id="KW-0812">Transmembrane</keyword>
<keyword evidence="16" id="KW-1185">Reference proteome</keyword>
<keyword evidence="9" id="KW-0325">Glycoprotein</keyword>
<evidence type="ECO:0000256" key="7">
    <source>
        <dbReference type="ARBA" id="ARBA00023136"/>
    </source>
</evidence>
<dbReference type="Ensembl" id="ENSAPOT00000004357.1">
    <property type="protein sequence ID" value="ENSAPOP00000026276.1"/>
    <property type="gene ID" value="ENSAPOG00000009850.1"/>
</dbReference>
<feature type="transmembrane region" description="Helical" evidence="11">
    <location>
        <begin position="322"/>
        <end position="341"/>
    </location>
</feature>
<comment type="similarity">
    <text evidence="2">Belongs to the G-protein coupled receptor 2 family.</text>
</comment>
<dbReference type="GO" id="GO:0005886">
    <property type="term" value="C:plasma membrane"/>
    <property type="evidence" value="ECO:0007669"/>
    <property type="project" value="UniProtKB-SubCell"/>
</dbReference>
<keyword evidence="8" id="KW-0675">Receptor</keyword>
<evidence type="ECO:0000256" key="2">
    <source>
        <dbReference type="ARBA" id="ARBA00005314"/>
    </source>
</evidence>
<dbReference type="SUPFAM" id="SSF81321">
    <property type="entry name" value="Family A G protein-coupled receptor-like"/>
    <property type="match status" value="1"/>
</dbReference>
<keyword evidence="7 11" id="KW-0472">Membrane</keyword>
<reference evidence="15" key="2">
    <citation type="submission" date="2025-09" db="UniProtKB">
        <authorList>
            <consortium name="Ensembl"/>
        </authorList>
    </citation>
    <scope>IDENTIFICATION</scope>
</reference>
<dbReference type="SUPFAM" id="SSF111418">
    <property type="entry name" value="Hormone receptor domain"/>
    <property type="match status" value="1"/>
</dbReference>
<evidence type="ECO:0000313" key="15">
    <source>
        <dbReference type="Ensembl" id="ENSAPOP00000026276.1"/>
    </source>
</evidence>
<dbReference type="InterPro" id="IPR001879">
    <property type="entry name" value="GPCR_2_extracellular_dom"/>
</dbReference>
<evidence type="ECO:0000256" key="10">
    <source>
        <dbReference type="ARBA" id="ARBA00023224"/>
    </source>
</evidence>
<dbReference type="PROSITE" id="PS00650">
    <property type="entry name" value="G_PROTEIN_RECEP_F2_2"/>
    <property type="match status" value="1"/>
</dbReference>
<comment type="subcellular location">
    <subcellularLocation>
        <location evidence="1">Cell membrane</location>
        <topology evidence="1">Multi-pass membrane protein</topology>
    </subcellularLocation>
</comment>
<name>A0A3Q1G6N7_9TELE</name>
<evidence type="ECO:0000259" key="14">
    <source>
        <dbReference type="PROSITE" id="PS50261"/>
    </source>
</evidence>
<evidence type="ECO:0000256" key="8">
    <source>
        <dbReference type="ARBA" id="ARBA00023170"/>
    </source>
</evidence>
<dbReference type="Gene3D" id="4.10.1240.10">
    <property type="entry name" value="GPCR, family 2, extracellular hormone receptor domain"/>
    <property type="match status" value="1"/>
</dbReference>
<dbReference type="PANTHER" id="PTHR45620">
    <property type="entry name" value="PDF RECEPTOR-LIKE PROTEIN-RELATED"/>
    <property type="match status" value="1"/>
</dbReference>
<reference evidence="15" key="1">
    <citation type="submission" date="2025-08" db="UniProtKB">
        <authorList>
            <consortium name="Ensembl"/>
        </authorList>
    </citation>
    <scope>IDENTIFICATION</scope>
</reference>
<dbReference type="InterPro" id="IPR050332">
    <property type="entry name" value="GPCR_2"/>
</dbReference>
<evidence type="ECO:0000259" key="13">
    <source>
        <dbReference type="PROSITE" id="PS50227"/>
    </source>
</evidence>
<dbReference type="PROSITE" id="PS50227">
    <property type="entry name" value="G_PROTEIN_RECEP_F2_3"/>
    <property type="match status" value="1"/>
</dbReference>
<dbReference type="Pfam" id="PF02793">
    <property type="entry name" value="HRM"/>
    <property type="match status" value="1"/>
</dbReference>
<feature type="transmembrane region" description="Helical" evidence="11">
    <location>
        <begin position="162"/>
        <end position="186"/>
    </location>
</feature>
<keyword evidence="12" id="KW-0732">Signal</keyword>
<organism evidence="15 16">
    <name type="scientific">Acanthochromis polyacanthus</name>
    <name type="common">spiny chromis</name>
    <dbReference type="NCBI Taxonomy" id="80966"/>
    <lineage>
        <taxon>Eukaryota</taxon>
        <taxon>Metazoa</taxon>
        <taxon>Chordata</taxon>
        <taxon>Craniata</taxon>
        <taxon>Vertebrata</taxon>
        <taxon>Euteleostomi</taxon>
        <taxon>Actinopterygii</taxon>
        <taxon>Neopterygii</taxon>
        <taxon>Teleostei</taxon>
        <taxon>Neoteleostei</taxon>
        <taxon>Acanthomorphata</taxon>
        <taxon>Ovalentaria</taxon>
        <taxon>Pomacentridae</taxon>
        <taxon>Acanthochromis</taxon>
    </lineage>
</organism>
<sequence length="480" mass="55609">WSLELLPFCMFSLWSLLESLIAKRTEYWENCNRTLTLSFIAGNFCKGTFDTFVCWPHSSPGNVSVPCPPYLPWISKGNACLENGRWRQMENSSEPWRNDSECQEDHYFKDKVSRIKFQVPFTLRLISVIGYSLSLFSLTLATLLLLYLFTRKLHCTRNYIHMNLFMSFVLRAVAVISKEIILYIMYSNLPKDDPGWNSYSTLMCKFSKVCMEYFVACNYFWLLVEAIFLHTLLFTAVLTKRRLLKKYMLLGWGESRMSCLCALKEVTWFQNCEWFWWIIRGPITLSVLVIFFIFIKILMLLLSKLKADQVKFTDYRYSLAKATLVLIPLLGIHEVVFTVLIDECVEGNSRYARNFINLTLSSFQGFLVAVLYCFANGEVQAELKKRWQLFLFANHFKVRTCIRGAPIKHLWKCTRGHRPQCSRQSDSYDEGGTLTTHPHMLQVAVHGGGGAAELEESLSSSDGEMTLGETMEEILEESEF</sequence>
<evidence type="ECO:0000256" key="1">
    <source>
        <dbReference type="ARBA" id="ARBA00004651"/>
    </source>
</evidence>